<dbReference type="PANTHER" id="PTHR23535:SF2">
    <property type="entry name" value="SUGAR EFFLUX TRANSPORTER A-RELATED"/>
    <property type="match status" value="1"/>
</dbReference>
<evidence type="ECO:0000256" key="2">
    <source>
        <dbReference type="ARBA" id="ARBA00006523"/>
    </source>
</evidence>
<evidence type="ECO:0000256" key="1">
    <source>
        <dbReference type="ARBA" id="ARBA00004651"/>
    </source>
</evidence>
<dbReference type="OrthoDB" id="7337792at2"/>
<keyword evidence="3" id="KW-0813">Transport</keyword>
<dbReference type="CDD" id="cd17471">
    <property type="entry name" value="MFS_Set"/>
    <property type="match status" value="1"/>
</dbReference>
<dbReference type="eggNOG" id="COG2814">
    <property type="taxonomic scope" value="Bacteria"/>
</dbReference>
<dbReference type="EMBL" id="ARZY01000033">
    <property type="protein sequence ID" value="EWH08946.1"/>
    <property type="molecule type" value="Genomic_DNA"/>
</dbReference>
<keyword evidence="8 9" id="KW-0472">Membrane</keyword>
<comment type="similarity">
    <text evidence="2">Belongs to the major facilitator superfamily. Set transporter family.</text>
</comment>
<evidence type="ECO:0000256" key="8">
    <source>
        <dbReference type="ARBA" id="ARBA00023136"/>
    </source>
</evidence>
<dbReference type="GO" id="GO:0005886">
    <property type="term" value="C:plasma membrane"/>
    <property type="evidence" value="ECO:0007669"/>
    <property type="project" value="UniProtKB-SubCell"/>
</dbReference>
<organism evidence="11 12">
    <name type="scientific">Catenovulum agarivorans DS-2</name>
    <dbReference type="NCBI Taxonomy" id="1328313"/>
    <lineage>
        <taxon>Bacteria</taxon>
        <taxon>Pseudomonadati</taxon>
        <taxon>Pseudomonadota</taxon>
        <taxon>Gammaproteobacteria</taxon>
        <taxon>Alteromonadales</taxon>
        <taxon>Alteromonadaceae</taxon>
        <taxon>Catenovulum</taxon>
    </lineage>
</organism>
<evidence type="ECO:0000256" key="6">
    <source>
        <dbReference type="ARBA" id="ARBA00022692"/>
    </source>
</evidence>
<evidence type="ECO:0000256" key="9">
    <source>
        <dbReference type="SAM" id="Phobius"/>
    </source>
</evidence>
<protein>
    <submittedName>
        <fullName evidence="11">Major facilitator family protein</fullName>
    </submittedName>
</protein>
<keyword evidence="6 9" id="KW-0812">Transmembrane</keyword>
<dbReference type="RefSeq" id="WP_035015665.1">
    <property type="nucleotide sequence ID" value="NZ_ARZY01000033.1"/>
</dbReference>
<feature type="transmembrane region" description="Helical" evidence="9">
    <location>
        <begin position="76"/>
        <end position="92"/>
    </location>
</feature>
<feature type="transmembrane region" description="Helical" evidence="9">
    <location>
        <begin position="98"/>
        <end position="120"/>
    </location>
</feature>
<dbReference type="SUPFAM" id="SSF103473">
    <property type="entry name" value="MFS general substrate transporter"/>
    <property type="match status" value="1"/>
</dbReference>
<sequence>MLPAVKNSPWLFISLSVLTGLIGSFVYPLMSLFLVQDLDVQPIFIGVYTVSVTVSGLLISQWLGKKADTGVSARKMYIFSVVAMAIGLFIYANAASFWLVLAAGIAFVAVGNAAIPQMLTVSRQWANQTNKVDIAQFNAKLRAAISLAWMAGPAIGFALASALGFFASFYMSAVCALIAAIFAFKFIPDIRANNASLNADKSQTAGWPFWLLTASVTLGSVANTLYSSSMPLYTIRELGFEQYTPGLFMGLVACLEIPVMLLSSRLSRRVSKTTLVAIAYVFAMVFYVGIYFAEQVWQFIGLQFINAIFYGLFAGLTLTLLQQELPQRVGFTSACYSNAIKTGVMLGSTLTGFIGQFLSFRLANLGAFVAIFSALLCLCAFVWLNTKRTRATTAELTLSTQAI</sequence>
<evidence type="ECO:0000256" key="3">
    <source>
        <dbReference type="ARBA" id="ARBA00022448"/>
    </source>
</evidence>
<dbReference type="InterPro" id="IPR036259">
    <property type="entry name" value="MFS_trans_sf"/>
</dbReference>
<dbReference type="InterPro" id="IPR011701">
    <property type="entry name" value="MFS"/>
</dbReference>
<dbReference type="PROSITE" id="PS50850">
    <property type="entry name" value="MFS"/>
    <property type="match status" value="1"/>
</dbReference>
<keyword evidence="5" id="KW-0762">Sugar transport</keyword>
<keyword evidence="4" id="KW-1003">Cell membrane</keyword>
<dbReference type="STRING" id="1328313.DS2_15094"/>
<feature type="transmembrane region" description="Helical" evidence="9">
    <location>
        <begin position="141"/>
        <end position="163"/>
    </location>
</feature>
<feature type="transmembrane region" description="Helical" evidence="9">
    <location>
        <begin position="299"/>
        <end position="321"/>
    </location>
</feature>
<dbReference type="Proteomes" id="UP000019276">
    <property type="component" value="Unassembled WGS sequence"/>
</dbReference>
<evidence type="ECO:0000256" key="5">
    <source>
        <dbReference type="ARBA" id="ARBA00022597"/>
    </source>
</evidence>
<feature type="transmembrane region" description="Helical" evidence="9">
    <location>
        <begin position="342"/>
        <end position="359"/>
    </location>
</feature>
<evidence type="ECO:0000313" key="12">
    <source>
        <dbReference type="Proteomes" id="UP000019276"/>
    </source>
</evidence>
<dbReference type="Gene3D" id="1.20.1250.20">
    <property type="entry name" value="MFS general substrate transporter like domains"/>
    <property type="match status" value="2"/>
</dbReference>
<evidence type="ECO:0000256" key="7">
    <source>
        <dbReference type="ARBA" id="ARBA00022989"/>
    </source>
</evidence>
<accession>W7QAA8</accession>
<feature type="transmembrane region" description="Helical" evidence="9">
    <location>
        <begin position="365"/>
        <end position="384"/>
    </location>
</feature>
<evidence type="ECO:0000259" key="10">
    <source>
        <dbReference type="PROSITE" id="PS50850"/>
    </source>
</evidence>
<feature type="transmembrane region" description="Helical" evidence="9">
    <location>
        <begin position="12"/>
        <end position="30"/>
    </location>
</feature>
<evidence type="ECO:0000256" key="4">
    <source>
        <dbReference type="ARBA" id="ARBA00022475"/>
    </source>
</evidence>
<comment type="caution">
    <text evidence="11">The sequence shown here is derived from an EMBL/GenBank/DDBJ whole genome shotgun (WGS) entry which is preliminary data.</text>
</comment>
<dbReference type="InterPro" id="IPR020846">
    <property type="entry name" value="MFS_dom"/>
</dbReference>
<feature type="transmembrane region" description="Helical" evidence="9">
    <location>
        <begin position="42"/>
        <end position="64"/>
    </location>
</feature>
<dbReference type="AlphaFoldDB" id="W7QAA8"/>
<reference evidence="11 12" key="1">
    <citation type="journal article" date="2014" name="Genome Announc.">
        <title>Draft Genome Sequence of the Agar-Degrading Bacterium Catenovulum sp. Strain DS-2, Isolated from Intestines of Haliotis diversicolor.</title>
        <authorList>
            <person name="Shan D."/>
            <person name="Li X."/>
            <person name="Gu Z."/>
            <person name="Wei G."/>
            <person name="Gao Z."/>
            <person name="Shao Z."/>
        </authorList>
    </citation>
    <scope>NUCLEOTIDE SEQUENCE [LARGE SCALE GENOMIC DNA]</scope>
    <source>
        <strain evidence="11 12">DS-2</strain>
    </source>
</reference>
<feature type="domain" description="Major facilitator superfamily (MFS) profile" evidence="10">
    <location>
        <begin position="9"/>
        <end position="390"/>
    </location>
</feature>
<name>W7QAA8_9ALTE</name>
<keyword evidence="12" id="KW-1185">Reference proteome</keyword>
<keyword evidence="7 9" id="KW-1133">Transmembrane helix</keyword>
<dbReference type="PANTHER" id="PTHR23535">
    <property type="entry name" value="SUGAR EFFLUX TRANSPORTER A-RELATED"/>
    <property type="match status" value="1"/>
</dbReference>
<feature type="transmembrane region" description="Helical" evidence="9">
    <location>
        <begin position="169"/>
        <end position="187"/>
    </location>
</feature>
<feature type="transmembrane region" description="Helical" evidence="9">
    <location>
        <begin position="275"/>
        <end position="293"/>
    </location>
</feature>
<evidence type="ECO:0000313" key="11">
    <source>
        <dbReference type="EMBL" id="EWH08946.1"/>
    </source>
</evidence>
<dbReference type="Pfam" id="PF07690">
    <property type="entry name" value="MFS_1"/>
    <property type="match status" value="1"/>
</dbReference>
<gene>
    <name evidence="11" type="ORF">DS2_15094</name>
</gene>
<feature type="transmembrane region" description="Helical" evidence="9">
    <location>
        <begin position="207"/>
        <end position="226"/>
    </location>
</feature>
<dbReference type="GO" id="GO:0022857">
    <property type="term" value="F:transmembrane transporter activity"/>
    <property type="evidence" value="ECO:0007669"/>
    <property type="project" value="InterPro"/>
</dbReference>
<comment type="subcellular location">
    <subcellularLocation>
        <location evidence="1">Cell membrane</location>
        <topology evidence="1">Multi-pass membrane protein</topology>
    </subcellularLocation>
</comment>
<proteinExistence type="inferred from homology"/>
<feature type="transmembrane region" description="Helical" evidence="9">
    <location>
        <begin position="246"/>
        <end position="263"/>
    </location>
</feature>